<sequence>MPPRRKDASENGLARGTFLLLLAPALILLFLSLYPFLSGLYTSLTDQKLYAAGGTRFVGFANFVRLAGTPLFWTALGNTLSYTALVVAIQLPLGLAFALLLDVPGRLQSFFRSVLVLPLLIPPVVAGLMWKTMMQPQQGVLNYLLSFLGIDPQPWLANPATAMISVVLIDTWLFTPLAAIILLAGLQSISVELTEAARVDGASPWQIVRRIKLPLLGPYVLLVALFRVSDALKSLEIIYATTRGGPLNATRTLHVMAYEEAYRWSNLGRAMAIVFVLWALCYAISGTLLALWQRQEARRYAR</sequence>
<evidence type="ECO:0000313" key="10">
    <source>
        <dbReference type="Proteomes" id="UP001223743"/>
    </source>
</evidence>
<feature type="domain" description="ABC transmembrane type-1" evidence="8">
    <location>
        <begin position="76"/>
        <end position="286"/>
    </location>
</feature>
<dbReference type="Pfam" id="PF00528">
    <property type="entry name" value="BPD_transp_1"/>
    <property type="match status" value="1"/>
</dbReference>
<dbReference type="CDD" id="cd06261">
    <property type="entry name" value="TM_PBP2"/>
    <property type="match status" value="1"/>
</dbReference>
<dbReference type="InterPro" id="IPR000515">
    <property type="entry name" value="MetI-like"/>
</dbReference>
<dbReference type="PANTHER" id="PTHR43005">
    <property type="entry name" value="BLR7065 PROTEIN"/>
    <property type="match status" value="1"/>
</dbReference>
<feature type="transmembrane region" description="Helical" evidence="7">
    <location>
        <begin position="162"/>
        <end position="186"/>
    </location>
</feature>
<keyword evidence="10" id="KW-1185">Reference proteome</keyword>
<dbReference type="InterPro" id="IPR035906">
    <property type="entry name" value="MetI-like_sf"/>
</dbReference>
<accession>A0ABU0M9A1</accession>
<comment type="caution">
    <text evidence="9">The sequence shown here is derived from an EMBL/GenBank/DDBJ whole genome shotgun (WGS) entry which is preliminary data.</text>
</comment>
<keyword evidence="3" id="KW-1003">Cell membrane</keyword>
<reference evidence="9 10" key="1">
    <citation type="submission" date="2023-07" db="EMBL/GenBank/DDBJ databases">
        <title>Genomic Encyclopedia of Type Strains, Phase IV (KMG-IV): sequencing the most valuable type-strain genomes for metagenomic binning, comparative biology and taxonomic classification.</title>
        <authorList>
            <person name="Goeker M."/>
        </authorList>
    </citation>
    <scope>NUCLEOTIDE SEQUENCE [LARGE SCALE GENOMIC DNA]</scope>
    <source>
        <strain evidence="9 10">B1-1</strain>
    </source>
</reference>
<evidence type="ECO:0000256" key="5">
    <source>
        <dbReference type="ARBA" id="ARBA00022989"/>
    </source>
</evidence>
<evidence type="ECO:0000259" key="8">
    <source>
        <dbReference type="PROSITE" id="PS50928"/>
    </source>
</evidence>
<protein>
    <submittedName>
        <fullName evidence="9">Multiple sugar transport system permease protein</fullName>
    </submittedName>
</protein>
<evidence type="ECO:0000313" key="9">
    <source>
        <dbReference type="EMBL" id="MDQ0517555.1"/>
    </source>
</evidence>
<feature type="transmembrane region" description="Helical" evidence="7">
    <location>
        <begin position="207"/>
        <end position="226"/>
    </location>
</feature>
<feature type="transmembrane region" description="Helical" evidence="7">
    <location>
        <begin position="12"/>
        <end position="37"/>
    </location>
</feature>
<dbReference type="EMBL" id="JAUSWJ010000001">
    <property type="protein sequence ID" value="MDQ0517555.1"/>
    <property type="molecule type" value="Genomic_DNA"/>
</dbReference>
<feature type="transmembrane region" description="Helical" evidence="7">
    <location>
        <begin position="113"/>
        <end position="130"/>
    </location>
</feature>
<evidence type="ECO:0000256" key="1">
    <source>
        <dbReference type="ARBA" id="ARBA00004651"/>
    </source>
</evidence>
<evidence type="ECO:0000256" key="6">
    <source>
        <dbReference type="ARBA" id="ARBA00023136"/>
    </source>
</evidence>
<dbReference type="SUPFAM" id="SSF161098">
    <property type="entry name" value="MetI-like"/>
    <property type="match status" value="1"/>
</dbReference>
<dbReference type="PROSITE" id="PS50928">
    <property type="entry name" value="ABC_TM1"/>
    <property type="match status" value="1"/>
</dbReference>
<keyword evidence="5 7" id="KW-1133">Transmembrane helix</keyword>
<keyword evidence="9" id="KW-0762">Sugar transport</keyword>
<evidence type="ECO:0000256" key="2">
    <source>
        <dbReference type="ARBA" id="ARBA00022448"/>
    </source>
</evidence>
<comment type="similarity">
    <text evidence="7">Belongs to the binding-protein-dependent transport system permease family.</text>
</comment>
<dbReference type="PANTHER" id="PTHR43005:SF1">
    <property type="entry name" value="SPERMIDINE_PUTRESCINE TRANSPORT SYSTEM PERMEASE PROTEIN"/>
    <property type="match status" value="1"/>
</dbReference>
<keyword evidence="2 7" id="KW-0813">Transport</keyword>
<evidence type="ECO:0000256" key="7">
    <source>
        <dbReference type="RuleBase" id="RU363032"/>
    </source>
</evidence>
<proteinExistence type="inferred from homology"/>
<feature type="transmembrane region" description="Helical" evidence="7">
    <location>
        <begin position="270"/>
        <end position="292"/>
    </location>
</feature>
<keyword evidence="4 7" id="KW-0812">Transmembrane</keyword>
<keyword evidence="6 7" id="KW-0472">Membrane</keyword>
<dbReference type="Gene3D" id="1.10.3720.10">
    <property type="entry name" value="MetI-like"/>
    <property type="match status" value="1"/>
</dbReference>
<feature type="transmembrane region" description="Helical" evidence="7">
    <location>
        <begin position="80"/>
        <end position="101"/>
    </location>
</feature>
<dbReference type="Proteomes" id="UP001223743">
    <property type="component" value="Unassembled WGS sequence"/>
</dbReference>
<evidence type="ECO:0000256" key="4">
    <source>
        <dbReference type="ARBA" id="ARBA00022692"/>
    </source>
</evidence>
<name>A0ABU0M9A1_9HYPH</name>
<comment type="subcellular location">
    <subcellularLocation>
        <location evidence="1 7">Cell membrane</location>
        <topology evidence="1 7">Multi-pass membrane protein</topology>
    </subcellularLocation>
</comment>
<dbReference type="RefSeq" id="WP_266283085.1">
    <property type="nucleotide sequence ID" value="NZ_JAPKNF010000002.1"/>
</dbReference>
<organism evidence="9 10">
    <name type="scientific">Kaistia geumhonensis</name>
    <dbReference type="NCBI Taxonomy" id="410839"/>
    <lineage>
        <taxon>Bacteria</taxon>
        <taxon>Pseudomonadati</taxon>
        <taxon>Pseudomonadota</taxon>
        <taxon>Alphaproteobacteria</taxon>
        <taxon>Hyphomicrobiales</taxon>
        <taxon>Kaistiaceae</taxon>
        <taxon>Kaistia</taxon>
    </lineage>
</organism>
<evidence type="ECO:0000256" key="3">
    <source>
        <dbReference type="ARBA" id="ARBA00022475"/>
    </source>
</evidence>
<gene>
    <name evidence="9" type="ORF">QO015_003168</name>
</gene>